<dbReference type="Gene3D" id="3.40.30.10">
    <property type="entry name" value="Glutaredoxin"/>
    <property type="match status" value="1"/>
</dbReference>
<name>E6MIE0_9FIRM</name>
<protein>
    <recommendedName>
        <fullName evidence="3">Arsenical resistance operon trans-acting repressor ArsD</fullName>
    </recommendedName>
</protein>
<reference evidence="1 2" key="1">
    <citation type="submission" date="2010-12" db="EMBL/GenBank/DDBJ databases">
        <authorList>
            <person name="Muzny D."/>
            <person name="Qin X."/>
            <person name="Deng J."/>
            <person name="Jiang H."/>
            <person name="Liu Y."/>
            <person name="Qu J."/>
            <person name="Song X.-Z."/>
            <person name="Zhang L."/>
            <person name="Thornton R."/>
            <person name="Coyle M."/>
            <person name="Francisco L."/>
            <person name="Jackson L."/>
            <person name="Javaid M."/>
            <person name="Korchina V."/>
            <person name="Kovar C."/>
            <person name="Mata R."/>
            <person name="Mathew T."/>
            <person name="Ngo R."/>
            <person name="Nguyen L."/>
            <person name="Nguyen N."/>
            <person name="Okwuonu G."/>
            <person name="Ongeri F."/>
            <person name="Pham C."/>
            <person name="Simmons D."/>
            <person name="Wilczek-Boney K."/>
            <person name="Hale W."/>
            <person name="Jakkamsetti A."/>
            <person name="Pham P."/>
            <person name="Ruth R."/>
            <person name="San Lucas F."/>
            <person name="Warren J."/>
            <person name="Zhang J."/>
            <person name="Zhao Z."/>
            <person name="Zhou C."/>
            <person name="Zhu D."/>
            <person name="Lee S."/>
            <person name="Bess C."/>
            <person name="Blankenburg K."/>
            <person name="Forbes L."/>
            <person name="Fu Q."/>
            <person name="Gubbala S."/>
            <person name="Hirani K."/>
            <person name="Jayaseelan J.C."/>
            <person name="Lara F."/>
            <person name="Munidasa M."/>
            <person name="Palculict T."/>
            <person name="Patil S."/>
            <person name="Pu L.-L."/>
            <person name="Saada N."/>
            <person name="Tang L."/>
            <person name="Weissenberger G."/>
            <person name="Zhu Y."/>
            <person name="Hemphill L."/>
            <person name="Shang Y."/>
            <person name="Youmans B."/>
            <person name="Ayvaz T."/>
            <person name="Ross M."/>
            <person name="Santibanez J."/>
            <person name="Aqrawi P."/>
            <person name="Gross S."/>
            <person name="Joshi V."/>
            <person name="Fowler G."/>
            <person name="Nazareth L."/>
            <person name="Reid J."/>
            <person name="Worley K."/>
            <person name="Petrosino J."/>
            <person name="Highlander S."/>
            <person name="Gibbs R."/>
        </authorList>
    </citation>
    <scope>NUCLEOTIDE SEQUENCE [LARGE SCALE GENOMIC DNA]</scope>
    <source>
        <strain evidence="1 2">ATCC 23263</strain>
    </source>
</reference>
<accession>E6MIE0</accession>
<gene>
    <name evidence="1" type="ORF">HMP0721_1775</name>
</gene>
<dbReference type="Proteomes" id="UP000004754">
    <property type="component" value="Unassembled WGS sequence"/>
</dbReference>
<sequence>MKLTVVEAPATAVGAEDMRMDLLLARLSAAGIAVERIDAFSAPGRVAALGETALPAFFVDDRLMGAGRYPSNAELAEWIDYDALPRGCGGCGGCGGCAGCAAAGSGSARQG</sequence>
<dbReference type="AlphaFoldDB" id="E6MIE0"/>
<comment type="caution">
    <text evidence="1">The sequence shown here is derived from an EMBL/GenBank/DDBJ whole genome shotgun (WGS) entry which is preliminary data.</text>
</comment>
<keyword evidence="2" id="KW-1185">Reference proteome</keyword>
<dbReference type="EMBL" id="AEQN01000023">
    <property type="protein sequence ID" value="EFV01036.1"/>
    <property type="molecule type" value="Genomic_DNA"/>
</dbReference>
<evidence type="ECO:0008006" key="3">
    <source>
        <dbReference type="Google" id="ProtNLM"/>
    </source>
</evidence>
<evidence type="ECO:0000313" key="1">
    <source>
        <dbReference type="EMBL" id="EFV01036.1"/>
    </source>
</evidence>
<organism evidence="1 2">
    <name type="scientific">Pseudoramibacter alactolyticus ATCC 23263</name>
    <dbReference type="NCBI Taxonomy" id="887929"/>
    <lineage>
        <taxon>Bacteria</taxon>
        <taxon>Bacillati</taxon>
        <taxon>Bacillota</taxon>
        <taxon>Clostridia</taxon>
        <taxon>Eubacteriales</taxon>
        <taxon>Eubacteriaceae</taxon>
        <taxon>Pseudoramibacter</taxon>
    </lineage>
</organism>
<proteinExistence type="predicted"/>
<dbReference type="eggNOG" id="ENOG50314T9">
    <property type="taxonomic scope" value="Bacteria"/>
</dbReference>
<dbReference type="STRING" id="887929.HMP0721_1775"/>
<evidence type="ECO:0000313" key="2">
    <source>
        <dbReference type="Proteomes" id="UP000004754"/>
    </source>
</evidence>
<dbReference type="OrthoDB" id="1778451at2"/>
<dbReference type="HOGENOM" id="CLU_2156155_0_0_9"/>
<dbReference type="RefSeq" id="WP_006599197.1">
    <property type="nucleotide sequence ID" value="NZ_GL622359.1"/>
</dbReference>